<feature type="compositionally biased region" description="Basic residues" evidence="1">
    <location>
        <begin position="94"/>
        <end position="106"/>
    </location>
</feature>
<dbReference type="AlphaFoldDB" id="A0A9P6H505"/>
<accession>A0A9P6H505</accession>
<reference evidence="2" key="1">
    <citation type="journal article" date="2020" name="Nat. Commun.">
        <title>Large-scale genome sequencing of mycorrhizal fungi provides insights into the early evolution of symbiotic traits.</title>
        <authorList>
            <person name="Miyauchi S."/>
            <person name="Kiss E."/>
            <person name="Kuo A."/>
            <person name="Drula E."/>
            <person name="Kohler A."/>
            <person name="Sanchez-Garcia M."/>
            <person name="Morin E."/>
            <person name="Andreopoulos B."/>
            <person name="Barry K.W."/>
            <person name="Bonito G."/>
            <person name="Buee M."/>
            <person name="Carver A."/>
            <person name="Chen C."/>
            <person name="Cichocki N."/>
            <person name="Clum A."/>
            <person name="Culley D."/>
            <person name="Crous P.W."/>
            <person name="Fauchery L."/>
            <person name="Girlanda M."/>
            <person name="Hayes R.D."/>
            <person name="Keri Z."/>
            <person name="LaButti K."/>
            <person name="Lipzen A."/>
            <person name="Lombard V."/>
            <person name="Magnuson J."/>
            <person name="Maillard F."/>
            <person name="Murat C."/>
            <person name="Nolan M."/>
            <person name="Ohm R.A."/>
            <person name="Pangilinan J."/>
            <person name="Pereira M.F."/>
            <person name="Perotto S."/>
            <person name="Peter M."/>
            <person name="Pfister S."/>
            <person name="Riley R."/>
            <person name="Sitrit Y."/>
            <person name="Stielow J.B."/>
            <person name="Szollosi G."/>
            <person name="Zifcakova L."/>
            <person name="Stursova M."/>
            <person name="Spatafora J.W."/>
            <person name="Tedersoo L."/>
            <person name="Vaario L.M."/>
            <person name="Yamada A."/>
            <person name="Yan M."/>
            <person name="Wang P."/>
            <person name="Xu J."/>
            <person name="Bruns T."/>
            <person name="Baldrian P."/>
            <person name="Vilgalys R."/>
            <person name="Dunand C."/>
            <person name="Henrissat B."/>
            <person name="Grigoriev I.V."/>
            <person name="Hibbett D."/>
            <person name="Nagy L.G."/>
            <person name="Martin F.M."/>
        </authorList>
    </citation>
    <scope>NUCLEOTIDE SEQUENCE</scope>
    <source>
        <strain evidence="2">UH-Tt-Lm1</strain>
    </source>
</reference>
<dbReference type="OrthoDB" id="10684635at2759"/>
<evidence type="ECO:0000313" key="2">
    <source>
        <dbReference type="EMBL" id="KAF9778156.1"/>
    </source>
</evidence>
<proteinExistence type="predicted"/>
<dbReference type="Proteomes" id="UP000736335">
    <property type="component" value="Unassembled WGS sequence"/>
</dbReference>
<evidence type="ECO:0000256" key="1">
    <source>
        <dbReference type="SAM" id="MobiDB-lite"/>
    </source>
</evidence>
<keyword evidence="3" id="KW-1185">Reference proteome</keyword>
<dbReference type="EMBL" id="WIUZ02000024">
    <property type="protein sequence ID" value="KAF9778156.1"/>
    <property type="molecule type" value="Genomic_DNA"/>
</dbReference>
<reference evidence="2" key="2">
    <citation type="submission" date="2020-11" db="EMBL/GenBank/DDBJ databases">
        <authorList>
            <consortium name="DOE Joint Genome Institute"/>
            <person name="Kuo A."/>
            <person name="Miyauchi S."/>
            <person name="Kiss E."/>
            <person name="Drula E."/>
            <person name="Kohler A."/>
            <person name="Sanchez-Garcia M."/>
            <person name="Andreopoulos B."/>
            <person name="Barry K.W."/>
            <person name="Bonito G."/>
            <person name="Buee M."/>
            <person name="Carver A."/>
            <person name="Chen C."/>
            <person name="Cichocki N."/>
            <person name="Clum A."/>
            <person name="Culley D."/>
            <person name="Crous P.W."/>
            <person name="Fauchery L."/>
            <person name="Girlanda M."/>
            <person name="Hayes R."/>
            <person name="Keri Z."/>
            <person name="Labutti K."/>
            <person name="Lipzen A."/>
            <person name="Lombard V."/>
            <person name="Magnuson J."/>
            <person name="Maillard F."/>
            <person name="Morin E."/>
            <person name="Murat C."/>
            <person name="Nolan M."/>
            <person name="Ohm R."/>
            <person name="Pangilinan J."/>
            <person name="Pereira M."/>
            <person name="Perotto S."/>
            <person name="Peter M."/>
            <person name="Riley R."/>
            <person name="Sitrit Y."/>
            <person name="Stielow B."/>
            <person name="Szollosi G."/>
            <person name="Zifcakova L."/>
            <person name="Stursova M."/>
            <person name="Spatafora J.W."/>
            <person name="Tedersoo L."/>
            <person name="Vaario L.-M."/>
            <person name="Yamada A."/>
            <person name="Yan M."/>
            <person name="Wang P."/>
            <person name="Xu J."/>
            <person name="Bruns T."/>
            <person name="Baldrian P."/>
            <person name="Vilgalys R."/>
            <person name="Henrissat B."/>
            <person name="Grigoriev I.V."/>
            <person name="Hibbett D."/>
            <person name="Nagy L.G."/>
            <person name="Martin F.M."/>
        </authorList>
    </citation>
    <scope>NUCLEOTIDE SEQUENCE</scope>
    <source>
        <strain evidence="2">UH-Tt-Lm1</strain>
    </source>
</reference>
<gene>
    <name evidence="2" type="ORF">BJ322DRAFT_1025247</name>
</gene>
<protein>
    <submittedName>
        <fullName evidence="2">Uncharacterized protein</fullName>
    </submittedName>
</protein>
<evidence type="ECO:0000313" key="3">
    <source>
        <dbReference type="Proteomes" id="UP000736335"/>
    </source>
</evidence>
<comment type="caution">
    <text evidence="2">The sequence shown here is derived from an EMBL/GenBank/DDBJ whole genome shotgun (WGS) entry which is preliminary data.</text>
</comment>
<organism evidence="2 3">
    <name type="scientific">Thelephora terrestris</name>
    <dbReference type="NCBI Taxonomy" id="56493"/>
    <lineage>
        <taxon>Eukaryota</taxon>
        <taxon>Fungi</taxon>
        <taxon>Dikarya</taxon>
        <taxon>Basidiomycota</taxon>
        <taxon>Agaricomycotina</taxon>
        <taxon>Agaricomycetes</taxon>
        <taxon>Thelephorales</taxon>
        <taxon>Thelephoraceae</taxon>
        <taxon>Thelephora</taxon>
    </lineage>
</organism>
<sequence length="501" mass="54053">MPVSLSSSLVLSRAVGGSFSSAMFFSSIFRYLYSPRMITGLDLMSDALALLDPAGGLSMLGVLEPEVVGPSGSLSSSGYVMPSWVIASNLSRRGGSKRPAGRKRPHINTGGGGGLTRARGRNQVYFAIGENLGWQLKGKGKIGVSLGIGLRLAHPKSRDDPPPIGSQDFNMSHRGWAQRATYPQLLARLSKISLMYHTERPQNSISNPPVPPLESSIQSGAYRQQENGSMSRKCPTCGKWIGLGPKGAEWSFQLHTGSNSCAKERKKMELEAARAHPPSKSMGYTAIPMLPPSPFISPVSSAPALIDKPSATRLLANVLPSTIDSHLFPLDPPSPSFGTLAWSAPGSPQVCSTPSISSHIALPSLMLESNWHPNWPALSPLTQIPPAQKSCPGSLVLWEPGDPATTYPFNLHSSEGSSTLPWTVAVGERPGSLRLWSNSCGGVCDPSQPCCQDCAEITSSIKYQQADNRAKNDYKHRVYDKLNWEQLVKRTREKSDLLMKE</sequence>
<name>A0A9P6H505_9AGAM</name>
<feature type="region of interest" description="Disordered" evidence="1">
    <location>
        <begin position="91"/>
        <end position="116"/>
    </location>
</feature>